<evidence type="ECO:0000256" key="3">
    <source>
        <dbReference type="ARBA" id="ARBA00012438"/>
    </source>
</evidence>
<keyword evidence="19" id="KW-0812">Transmembrane</keyword>
<dbReference type="Pfam" id="PF00512">
    <property type="entry name" value="HisKA"/>
    <property type="match status" value="1"/>
</dbReference>
<dbReference type="SUPFAM" id="SSF47384">
    <property type="entry name" value="Homodimeric domain of signal transducing histidine kinase"/>
    <property type="match status" value="1"/>
</dbReference>
<keyword evidence="8 23" id="KW-0418">Kinase</keyword>
<feature type="modified residue" description="4-aspartylphosphate" evidence="16">
    <location>
        <position position="649"/>
    </location>
</feature>
<dbReference type="CDD" id="cd00082">
    <property type="entry name" value="HisKA"/>
    <property type="match status" value="1"/>
</dbReference>
<dbReference type="EC" id="2.7.13.3" evidence="3"/>
<dbReference type="SMART" id="SM00304">
    <property type="entry name" value="HAMP"/>
    <property type="match status" value="1"/>
</dbReference>
<dbReference type="InterPro" id="IPR003660">
    <property type="entry name" value="HAMP_dom"/>
</dbReference>
<dbReference type="InterPro" id="IPR003594">
    <property type="entry name" value="HATPase_dom"/>
</dbReference>
<keyword evidence="19" id="KW-1133">Transmembrane helix</keyword>
<comment type="catalytic activity">
    <reaction evidence="1">
        <text>ATP + protein L-histidine = ADP + protein N-phospho-L-histidine.</text>
        <dbReference type="EC" id="2.7.13.3"/>
    </reaction>
</comment>
<dbReference type="InterPro" id="IPR036890">
    <property type="entry name" value="HATPase_C_sf"/>
</dbReference>
<dbReference type="SUPFAM" id="SSF55874">
    <property type="entry name" value="ATPase domain of HSP90 chaperone/DNA topoisomerase II/histidine kinase"/>
    <property type="match status" value="1"/>
</dbReference>
<keyword evidence="4 16" id="KW-0597">Phosphoprotein</keyword>
<feature type="domain" description="Histidine kinase" evidence="20">
    <location>
        <begin position="331"/>
        <end position="556"/>
    </location>
</feature>
<keyword evidence="5" id="KW-0808">Transferase</keyword>
<evidence type="ECO:0000259" key="21">
    <source>
        <dbReference type="PROSITE" id="PS50110"/>
    </source>
</evidence>
<dbReference type="GO" id="GO:0016020">
    <property type="term" value="C:membrane"/>
    <property type="evidence" value="ECO:0007669"/>
    <property type="project" value="UniProtKB-SubCell"/>
</dbReference>
<dbReference type="InterPro" id="IPR001789">
    <property type="entry name" value="Sig_transdc_resp-reg_receiver"/>
</dbReference>
<feature type="transmembrane region" description="Helical" evidence="19">
    <location>
        <begin position="216"/>
        <end position="238"/>
    </location>
</feature>
<dbReference type="InterPro" id="IPR003661">
    <property type="entry name" value="HisK_dim/P_dom"/>
</dbReference>
<evidence type="ECO:0000259" key="20">
    <source>
        <dbReference type="PROSITE" id="PS50109"/>
    </source>
</evidence>
<dbReference type="STRING" id="1035707.SAMN05216552_103324"/>
<reference evidence="24" key="1">
    <citation type="submission" date="2016-10" db="EMBL/GenBank/DDBJ databases">
        <authorList>
            <person name="Varghese N."/>
            <person name="Submissions S."/>
        </authorList>
    </citation>
    <scope>NUCLEOTIDE SEQUENCE [LARGE SCALE GENOMIC DNA]</scope>
    <source>
        <strain evidence="24">CGMCC 1.11014</strain>
    </source>
</reference>
<evidence type="ECO:0000256" key="7">
    <source>
        <dbReference type="ARBA" id="ARBA00022741"/>
    </source>
</evidence>
<evidence type="ECO:0000256" key="10">
    <source>
        <dbReference type="ARBA" id="ARBA00023012"/>
    </source>
</evidence>
<dbReference type="SMART" id="SM00387">
    <property type="entry name" value="HATPase_c"/>
    <property type="match status" value="1"/>
</dbReference>
<evidence type="ECO:0000256" key="8">
    <source>
        <dbReference type="ARBA" id="ARBA00022777"/>
    </source>
</evidence>
<evidence type="ECO:0000256" key="15">
    <source>
        <dbReference type="ARBA" id="ARBA00070152"/>
    </source>
</evidence>
<dbReference type="EMBL" id="FPBO01000033">
    <property type="protein sequence ID" value="SFV11065.1"/>
    <property type="molecule type" value="Genomic_DNA"/>
</dbReference>
<sequence>MRLRRVTMGFSAVALLSLALNAALLALILRAHGETVRAQEQRRQAHALTSGLQREAEQLASLVRAFAASGQPRYLAYYADILAIRAGELAPPAPFEPATYWKDVIAGLRAHRPPPGGARLSIVARMRALGFGAEEFRALARVQAATAALQRIEGQAFDAAGGHGAPRLELAGALVHGDRYNRLQAELAHALVALDGAADSRTHAQLRAAQQRLDHLVSALLACLLGGLALVLTAAWVLRRQVLRPIRVLSRAAAALAAGDYSARVGGHGASAELDDSFGVEELAALGGAYNGMAGAIEQDLRRRAAAQRALERARQDADDASRAKSMFLANMSHEIRTPMNAIIGMAYLALQSGLPPRQHGYVSRMQQAATALLALINDILDFSKAEAGKMELAPAPFRLERVLADALALVQPRAQEKELELVLDLGDRELVAGGAMLVGDALRLGQVLTNLLSNAVKFTERGSVRLAVQVERRDADSVALRIGVRDTGIGMDRAQRERLFQEFSQADGSTTRKYGGTGLGLAISHKLVGMMGGRVWADSAPGEGSRFTVALRLGRAPAPPAGAPAGLQTSPQTGSPTAPAPEVAAQGMAALRVLVVDDLAATRLASQNLLRAAGVDGAVDVVASLGAARARLEAARQWGRPYTLMLLDWDLPPGDCAAWLASLAAAGSAPPPVVALTVGDPALAEEESAGLGLLACLAKPLQPAGLRRALAALPGMAPLSPPVPASAGPGPLASRAEPAARRRAAGKPPAPQTESAAHARQAPQDPPHDWLDRLRRLLADCDGDALALWPACQAEATRLLGRAAARRLAGALDQFDFDQALAVLTAATPQQEPTP</sequence>
<keyword evidence="7" id="KW-0547">Nucleotide-binding</keyword>
<dbReference type="Gene3D" id="6.10.340.10">
    <property type="match status" value="1"/>
</dbReference>
<dbReference type="Proteomes" id="UP000199391">
    <property type="component" value="Unassembled WGS sequence"/>
</dbReference>
<evidence type="ECO:0000256" key="2">
    <source>
        <dbReference type="ARBA" id="ARBA00004370"/>
    </source>
</evidence>
<dbReference type="InterPro" id="IPR036097">
    <property type="entry name" value="HisK_dim/P_sf"/>
</dbReference>
<comment type="function">
    <text evidence="12">Member of the two-component regulatory system BvgS/BvgA. Phosphorylates BvgA via a four-step phosphorelay in response to environmental signals.</text>
</comment>
<evidence type="ECO:0000313" key="23">
    <source>
        <dbReference type="EMBL" id="SFV11065.1"/>
    </source>
</evidence>
<keyword evidence="19" id="KW-0472">Membrane</keyword>
<proteinExistence type="predicted"/>
<dbReference type="GO" id="GO:0000155">
    <property type="term" value="F:phosphorelay sensor kinase activity"/>
    <property type="evidence" value="ECO:0007669"/>
    <property type="project" value="InterPro"/>
</dbReference>
<evidence type="ECO:0000256" key="6">
    <source>
        <dbReference type="ARBA" id="ARBA00022729"/>
    </source>
</evidence>
<evidence type="ECO:0000256" key="12">
    <source>
        <dbReference type="ARBA" id="ARBA00058004"/>
    </source>
</evidence>
<comment type="subcellular location">
    <subcellularLocation>
        <location evidence="2">Membrane</location>
    </subcellularLocation>
</comment>
<evidence type="ECO:0000256" key="19">
    <source>
        <dbReference type="SAM" id="Phobius"/>
    </source>
</evidence>
<evidence type="ECO:0000256" key="11">
    <source>
        <dbReference type="ARBA" id="ARBA00023026"/>
    </source>
</evidence>
<feature type="region of interest" description="Disordered" evidence="18">
    <location>
        <begin position="723"/>
        <end position="770"/>
    </location>
</feature>
<evidence type="ECO:0000256" key="18">
    <source>
        <dbReference type="SAM" id="MobiDB-lite"/>
    </source>
</evidence>
<dbReference type="OrthoDB" id="9810730at2"/>
<dbReference type="Gene3D" id="3.40.50.2300">
    <property type="match status" value="1"/>
</dbReference>
<comment type="subunit">
    <text evidence="13">At low DSF concentrations, interacts with RpfF.</text>
</comment>
<evidence type="ECO:0000256" key="14">
    <source>
        <dbReference type="ARBA" id="ARBA00068150"/>
    </source>
</evidence>
<dbReference type="AlphaFoldDB" id="A0A1I7LN52"/>
<dbReference type="PROSITE" id="PS50109">
    <property type="entry name" value="HIS_KIN"/>
    <property type="match status" value="1"/>
</dbReference>
<dbReference type="RefSeq" id="WP_093558655.1">
    <property type="nucleotide sequence ID" value="NZ_FPBO01000033.1"/>
</dbReference>
<evidence type="ECO:0000256" key="17">
    <source>
        <dbReference type="SAM" id="Coils"/>
    </source>
</evidence>
<keyword evidence="11" id="KW-0843">Virulence</keyword>
<evidence type="ECO:0000256" key="9">
    <source>
        <dbReference type="ARBA" id="ARBA00022840"/>
    </source>
</evidence>
<evidence type="ECO:0000256" key="5">
    <source>
        <dbReference type="ARBA" id="ARBA00022679"/>
    </source>
</evidence>
<dbReference type="SMART" id="SM00388">
    <property type="entry name" value="HisKA"/>
    <property type="match status" value="1"/>
</dbReference>
<dbReference type="FunFam" id="3.30.565.10:FF:000010">
    <property type="entry name" value="Sensor histidine kinase RcsC"/>
    <property type="match status" value="1"/>
</dbReference>
<evidence type="ECO:0000256" key="13">
    <source>
        <dbReference type="ARBA" id="ARBA00064003"/>
    </source>
</evidence>
<dbReference type="GO" id="GO:0005524">
    <property type="term" value="F:ATP binding"/>
    <property type="evidence" value="ECO:0007669"/>
    <property type="project" value="UniProtKB-KW"/>
</dbReference>
<keyword evidence="17" id="KW-0175">Coiled coil</keyword>
<keyword evidence="6" id="KW-0732">Signal</keyword>
<dbReference type="PANTHER" id="PTHR45339">
    <property type="entry name" value="HYBRID SIGNAL TRANSDUCTION HISTIDINE KINASE J"/>
    <property type="match status" value="1"/>
</dbReference>
<dbReference type="InterPro" id="IPR011006">
    <property type="entry name" value="CheY-like_superfamily"/>
</dbReference>
<dbReference type="Gene3D" id="1.10.287.130">
    <property type="match status" value="1"/>
</dbReference>
<keyword evidence="9" id="KW-0067">ATP-binding</keyword>
<dbReference type="PANTHER" id="PTHR45339:SF5">
    <property type="entry name" value="HISTIDINE KINASE"/>
    <property type="match status" value="1"/>
</dbReference>
<feature type="domain" description="HAMP" evidence="22">
    <location>
        <begin position="240"/>
        <end position="302"/>
    </location>
</feature>
<dbReference type="InterPro" id="IPR004358">
    <property type="entry name" value="Sig_transdc_His_kin-like_C"/>
</dbReference>
<evidence type="ECO:0000256" key="4">
    <source>
        <dbReference type="ARBA" id="ARBA00022553"/>
    </source>
</evidence>
<dbReference type="FunFam" id="1.10.287.130:FF:000002">
    <property type="entry name" value="Two-component osmosensing histidine kinase"/>
    <property type="match status" value="1"/>
</dbReference>
<dbReference type="SUPFAM" id="SSF52172">
    <property type="entry name" value="CheY-like"/>
    <property type="match status" value="1"/>
</dbReference>
<evidence type="ECO:0000256" key="16">
    <source>
        <dbReference type="PROSITE-ProRule" id="PRU00169"/>
    </source>
</evidence>
<keyword evidence="10" id="KW-0902">Two-component regulatory system</keyword>
<dbReference type="Pfam" id="PF00672">
    <property type="entry name" value="HAMP"/>
    <property type="match status" value="1"/>
</dbReference>
<dbReference type="InterPro" id="IPR005467">
    <property type="entry name" value="His_kinase_dom"/>
</dbReference>
<feature type="compositionally biased region" description="Low complexity" evidence="18">
    <location>
        <begin position="726"/>
        <end position="738"/>
    </location>
</feature>
<feature type="coiled-coil region" evidence="17">
    <location>
        <begin position="297"/>
        <end position="324"/>
    </location>
</feature>
<dbReference type="Pfam" id="PF02518">
    <property type="entry name" value="HATPase_c"/>
    <property type="match status" value="1"/>
</dbReference>
<protein>
    <recommendedName>
        <fullName evidence="14">Sensory/regulatory protein RpfC</fullName>
        <ecNumber evidence="3">2.7.13.3</ecNumber>
    </recommendedName>
    <alternativeName>
        <fullName evidence="15">Virulence sensor protein BvgS</fullName>
    </alternativeName>
</protein>
<dbReference type="CDD" id="cd16922">
    <property type="entry name" value="HATPase_EvgS-ArcB-TorS-like"/>
    <property type="match status" value="1"/>
</dbReference>
<gene>
    <name evidence="23" type="ORF">SAMN05216552_103324</name>
</gene>
<evidence type="ECO:0000259" key="22">
    <source>
        <dbReference type="PROSITE" id="PS50885"/>
    </source>
</evidence>
<dbReference type="PROSITE" id="PS50110">
    <property type="entry name" value="RESPONSE_REGULATORY"/>
    <property type="match status" value="1"/>
</dbReference>
<dbReference type="PROSITE" id="PS50885">
    <property type="entry name" value="HAMP"/>
    <property type="match status" value="1"/>
</dbReference>
<accession>A0A1I7LN52</accession>
<feature type="region of interest" description="Disordered" evidence="18">
    <location>
        <begin position="559"/>
        <end position="581"/>
    </location>
</feature>
<evidence type="ECO:0000313" key="24">
    <source>
        <dbReference type="Proteomes" id="UP000199391"/>
    </source>
</evidence>
<keyword evidence="24" id="KW-1185">Reference proteome</keyword>
<feature type="domain" description="Response regulatory" evidence="21">
    <location>
        <begin position="593"/>
        <end position="715"/>
    </location>
</feature>
<dbReference type="SMART" id="SM00448">
    <property type="entry name" value="REC"/>
    <property type="match status" value="1"/>
</dbReference>
<dbReference type="Gene3D" id="3.30.565.10">
    <property type="entry name" value="Histidine kinase-like ATPase, C-terminal domain"/>
    <property type="match status" value="1"/>
</dbReference>
<name>A0A1I7LN52_9BURK</name>
<organism evidence="23 24">
    <name type="scientific">Pseudoduganella namucuonensis</name>
    <dbReference type="NCBI Taxonomy" id="1035707"/>
    <lineage>
        <taxon>Bacteria</taxon>
        <taxon>Pseudomonadati</taxon>
        <taxon>Pseudomonadota</taxon>
        <taxon>Betaproteobacteria</taxon>
        <taxon>Burkholderiales</taxon>
        <taxon>Oxalobacteraceae</taxon>
        <taxon>Telluria group</taxon>
        <taxon>Pseudoduganella</taxon>
    </lineage>
</organism>
<evidence type="ECO:0000256" key="1">
    <source>
        <dbReference type="ARBA" id="ARBA00000085"/>
    </source>
</evidence>
<dbReference type="PRINTS" id="PR00344">
    <property type="entry name" value="BCTRLSENSOR"/>
</dbReference>